<feature type="domain" description="PKS/mFAS DH" evidence="6">
    <location>
        <begin position="909"/>
        <end position="1191"/>
    </location>
</feature>
<dbReference type="GO" id="GO:0004315">
    <property type="term" value="F:3-oxoacyl-[acyl-carrier-protein] synthase activity"/>
    <property type="evidence" value="ECO:0007669"/>
    <property type="project" value="InterPro"/>
</dbReference>
<dbReference type="InterPro" id="IPR049900">
    <property type="entry name" value="PKS_mFAS_DH"/>
</dbReference>
<protein>
    <submittedName>
        <fullName evidence="7">Type I polyketide synthase</fullName>
    </submittedName>
</protein>
<dbReference type="InterPro" id="IPR014043">
    <property type="entry name" value="Acyl_transferase_dom"/>
</dbReference>
<dbReference type="SMART" id="SM00826">
    <property type="entry name" value="PKS_DH"/>
    <property type="match status" value="1"/>
</dbReference>
<evidence type="ECO:0000256" key="3">
    <source>
        <dbReference type="ARBA" id="ARBA00022679"/>
    </source>
</evidence>
<dbReference type="EMBL" id="JAECZC010000004">
    <property type="protein sequence ID" value="MBH8561390.1"/>
    <property type="molecule type" value="Genomic_DNA"/>
</dbReference>
<dbReference type="Pfam" id="PF22621">
    <property type="entry name" value="CurL-like_PKS_C"/>
    <property type="match status" value="1"/>
</dbReference>
<dbReference type="PROSITE" id="PS52004">
    <property type="entry name" value="KS3_2"/>
    <property type="match status" value="1"/>
</dbReference>
<feature type="active site" description="Proton donor; for dehydratase activity" evidence="4">
    <location>
        <position position="1112"/>
    </location>
</feature>
<dbReference type="SMART" id="SM00825">
    <property type="entry name" value="PKS_KS"/>
    <property type="match status" value="1"/>
</dbReference>
<comment type="caution">
    <text evidence="7">The sequence shown here is derived from an EMBL/GenBank/DDBJ whole genome shotgun (WGS) entry which is preliminary data.</text>
</comment>
<dbReference type="InterPro" id="IPR018201">
    <property type="entry name" value="Ketoacyl_synth_AS"/>
</dbReference>
<dbReference type="GO" id="GO:0004312">
    <property type="term" value="F:fatty acid synthase activity"/>
    <property type="evidence" value="ECO:0007669"/>
    <property type="project" value="TreeGrafter"/>
</dbReference>
<dbReference type="InterPro" id="IPR001227">
    <property type="entry name" value="Ac_transferase_dom_sf"/>
</dbReference>
<dbReference type="InterPro" id="IPR014030">
    <property type="entry name" value="Ketoacyl_synth_N"/>
</dbReference>
<dbReference type="Pfam" id="PF21089">
    <property type="entry name" value="PKS_DH_N"/>
    <property type="match status" value="1"/>
</dbReference>
<dbReference type="InterPro" id="IPR014031">
    <property type="entry name" value="Ketoacyl_synth_C"/>
</dbReference>
<dbReference type="SUPFAM" id="SSF52151">
    <property type="entry name" value="FabD/lysophospholipase-like"/>
    <property type="match status" value="1"/>
</dbReference>
<keyword evidence="1" id="KW-0596">Phosphopantetheine</keyword>
<dbReference type="PROSITE" id="PS00606">
    <property type="entry name" value="KS3_1"/>
    <property type="match status" value="1"/>
</dbReference>
<dbReference type="InterPro" id="IPR016039">
    <property type="entry name" value="Thiolase-like"/>
</dbReference>
<dbReference type="InterPro" id="IPR016036">
    <property type="entry name" value="Malonyl_transacylase_ACP-bd"/>
</dbReference>
<dbReference type="PANTHER" id="PTHR43775">
    <property type="entry name" value="FATTY ACID SYNTHASE"/>
    <property type="match status" value="1"/>
</dbReference>
<dbReference type="InterPro" id="IPR050091">
    <property type="entry name" value="PKS_NRPS_Biosynth_Enz"/>
</dbReference>
<dbReference type="Pfam" id="PF00109">
    <property type="entry name" value="ketoacyl-synt"/>
    <property type="match status" value="1"/>
</dbReference>
<evidence type="ECO:0000313" key="8">
    <source>
        <dbReference type="Proteomes" id="UP000632766"/>
    </source>
</evidence>
<dbReference type="SMART" id="SM00827">
    <property type="entry name" value="PKS_AT"/>
    <property type="match status" value="1"/>
</dbReference>
<dbReference type="GO" id="GO:0005886">
    <property type="term" value="C:plasma membrane"/>
    <property type="evidence" value="ECO:0007669"/>
    <property type="project" value="TreeGrafter"/>
</dbReference>
<dbReference type="SUPFAM" id="SSF55048">
    <property type="entry name" value="Probable ACP-binding domain of malonyl-CoA ACP transacylase"/>
    <property type="match status" value="1"/>
</dbReference>
<evidence type="ECO:0000259" key="6">
    <source>
        <dbReference type="PROSITE" id="PS52019"/>
    </source>
</evidence>
<dbReference type="GO" id="GO:0005737">
    <property type="term" value="C:cytoplasm"/>
    <property type="evidence" value="ECO:0007669"/>
    <property type="project" value="TreeGrafter"/>
</dbReference>
<keyword evidence="2" id="KW-0597">Phosphoprotein</keyword>
<proteinExistence type="predicted"/>
<dbReference type="Pfam" id="PF14765">
    <property type="entry name" value="PS-DH"/>
    <property type="match status" value="1"/>
</dbReference>
<dbReference type="InterPro" id="IPR049552">
    <property type="entry name" value="PKS_DH_N"/>
</dbReference>
<feature type="region of interest" description="C-terminal hotdog fold" evidence="4">
    <location>
        <begin position="1051"/>
        <end position="1191"/>
    </location>
</feature>
<keyword evidence="3" id="KW-0808">Transferase</keyword>
<dbReference type="Pfam" id="PF00698">
    <property type="entry name" value="Acyl_transf_1"/>
    <property type="match status" value="1"/>
</dbReference>
<organism evidence="7 8">
    <name type="scientific">Amazonocrinis nigriterrae CENA67</name>
    <dbReference type="NCBI Taxonomy" id="2794033"/>
    <lineage>
        <taxon>Bacteria</taxon>
        <taxon>Bacillati</taxon>
        <taxon>Cyanobacteriota</taxon>
        <taxon>Cyanophyceae</taxon>
        <taxon>Nostocales</taxon>
        <taxon>Nostocaceae</taxon>
        <taxon>Amazonocrinis</taxon>
        <taxon>Amazonocrinis nigriterrae</taxon>
    </lineage>
</organism>
<dbReference type="InterPro" id="IPR020807">
    <property type="entry name" value="PKS_DH"/>
</dbReference>
<keyword evidence="8" id="KW-1185">Reference proteome</keyword>
<feature type="active site" description="Proton acceptor; for dehydratase activity" evidence="4">
    <location>
        <position position="942"/>
    </location>
</feature>
<gene>
    <name evidence="7" type="ORF">I8748_04220</name>
</gene>
<dbReference type="Proteomes" id="UP000632766">
    <property type="component" value="Unassembled WGS sequence"/>
</dbReference>
<dbReference type="RefSeq" id="WP_198123408.1">
    <property type="nucleotide sequence ID" value="NZ_JAECZC010000004.1"/>
</dbReference>
<dbReference type="SUPFAM" id="SSF53901">
    <property type="entry name" value="Thiolase-like"/>
    <property type="match status" value="1"/>
</dbReference>
<evidence type="ECO:0000256" key="2">
    <source>
        <dbReference type="ARBA" id="ARBA00022553"/>
    </source>
</evidence>
<dbReference type="Gene3D" id="3.40.366.10">
    <property type="entry name" value="Malonyl-Coenzyme A Acyl Carrier Protein, domain 2"/>
    <property type="match status" value="1"/>
</dbReference>
<dbReference type="GO" id="GO:0071770">
    <property type="term" value="P:DIM/DIP cell wall layer assembly"/>
    <property type="evidence" value="ECO:0007669"/>
    <property type="project" value="TreeGrafter"/>
</dbReference>
<dbReference type="Gene3D" id="3.10.129.110">
    <property type="entry name" value="Polyketide synthase dehydratase"/>
    <property type="match status" value="1"/>
</dbReference>
<dbReference type="CDD" id="cd00833">
    <property type="entry name" value="PKS"/>
    <property type="match status" value="1"/>
</dbReference>
<dbReference type="InterPro" id="IPR042104">
    <property type="entry name" value="PKS_dehydratase_sf"/>
</dbReference>
<dbReference type="Gene3D" id="3.30.70.3290">
    <property type="match status" value="1"/>
</dbReference>
<reference evidence="7 8" key="1">
    <citation type="journal article" date="2021" name="Int. J. Syst. Evol. Microbiol.">
        <title>Amazonocrinis nigriterrae gen. nov., sp. nov., Atlanticothrix silvestris gen. nov., sp. nov. and Dendronalium phyllosphericum gen. nov., sp. nov., nostocacean cyanobacteria from Brazilian environments.</title>
        <authorList>
            <person name="Alvarenga D.O."/>
            <person name="Andreote A.P.D."/>
            <person name="Branco L.H.Z."/>
            <person name="Delbaje E."/>
            <person name="Cruz R.B."/>
            <person name="Varani A.M."/>
            <person name="Fiore M.F."/>
        </authorList>
    </citation>
    <scope>NUCLEOTIDE SEQUENCE [LARGE SCALE GENOMIC DNA]</scope>
    <source>
        <strain evidence="7 8">CENA67</strain>
    </source>
</reference>
<dbReference type="PANTHER" id="PTHR43775:SF37">
    <property type="entry name" value="SI:DKEY-61P9.11"/>
    <property type="match status" value="1"/>
</dbReference>
<dbReference type="FunFam" id="3.40.47.10:FF:000019">
    <property type="entry name" value="Polyketide synthase type I"/>
    <property type="match status" value="1"/>
</dbReference>
<dbReference type="InterPro" id="IPR020841">
    <property type="entry name" value="PKS_Beta-ketoAc_synthase_dom"/>
</dbReference>
<sequence length="1191" mass="132136">MNLESTHIAIVGMGCRFPQAETPQAFWEFLHDGKDGITEVPKDRWDIDAFYDPNAATTGKMNTRWGSFLEKVDEFDPSFFGIAPREAEYIDPQQRLVLEVAWEALENAGIVPERLAGSQTGVFIGFTNIDYHTLIYRDISDIGAYSGTGTHPSIIPGRLSYLLNLRGPCVALDTACSSSLVALHYACQSLKTRESDVCLAGGVNLILSPEMTITFSHARMMAADGRCKTFDAAADGYVRGEGCGIVVLKRLADAIRDGDNIQAIIRGSAINQDGLSNGLTAPNGPAQQAVIRQALANAGVKPAQISYVEAHGTGTPLGDPIEVNSLKTVLMEGREANQPCWIGSVKSNIGHLEAAAGIVGIIKVVLSLQHRQIPPHLHLKQLNPYIRIKNTPIQIPTELQEWPSQGQPRLAGVSAFSFGGTNAHVILEEAPPQVKSQNLPERSFHLLTLSAQTEPALQALVSRYQSHLEANPKQALADICFTANTGRSSKGAASLTHFNHRLAVVADSKEQLIEQLAAFTTGKDATGLNSSQIDKNEQKIAFLFTGQGSQYINMGRQLYEQEPIFRQTIDRCNEILRPYLQYSLLEVLYPEQATEQVASLLDQTAYTQPALFAFEYALYLVWKSWGIQPDVVMGHSVGEYVAACVAGVFSLEDGLKLIAHRGRLMQQLPSGGEMVALMATEELVREAIAPYHQTVAIAAINGPESVVISGVSEDVAAICHTLEAQRVKTRRLQVSHAFHSPLMEPMLGTFADIANQVTYNQPQISLISNVTGQLADQSITTAQYWVNHVRQAVRFATSIETLHQLGYEIFLEIGPKPILLGMGRQYRAKNPGLWLPSVRSGVDEWQVILSSLGQLYVAGVKVDWSEFDREYRRQKVVLPTYPFQRQRYWLEVDTIPTQKQYLPKDKNLHPLLGKKLNLAGLEKQQRFESQLSISELAYLSHHRLFGQPVLPISAYLEMALAAGSATFKTDNLILEDITIHEVLIFSEDEVKTVQVVLEPLETDTYTFEIFSFSTDQENIFSTLHASGKVMKGQETPEPGFIDLSILQKQYTEQVAIKTFYQELEKEGIIYGPNLQAVKNLWRSREKSLSFIELSPELSQEAKKYKIHPILLDACLHSAYNLTLDLEQGSSINTYLPIKIEIKRLKLHRCYSPHLWSQVRTSHQNISNQDTATSDAFIFDENGVLVAEIEGF</sequence>
<feature type="domain" description="Ketosynthase family 3 (KS3)" evidence="5">
    <location>
        <begin position="5"/>
        <end position="429"/>
    </location>
</feature>
<dbReference type="Pfam" id="PF02801">
    <property type="entry name" value="Ketoacyl-synt_C"/>
    <property type="match status" value="1"/>
</dbReference>
<dbReference type="InterPro" id="IPR049551">
    <property type="entry name" value="PKS_DH_C"/>
</dbReference>
<dbReference type="Gene3D" id="3.40.47.10">
    <property type="match status" value="1"/>
</dbReference>
<evidence type="ECO:0000256" key="4">
    <source>
        <dbReference type="PROSITE-ProRule" id="PRU01363"/>
    </source>
</evidence>
<dbReference type="PROSITE" id="PS52019">
    <property type="entry name" value="PKS_MFAS_DH"/>
    <property type="match status" value="1"/>
</dbReference>
<dbReference type="GO" id="GO:0006633">
    <property type="term" value="P:fatty acid biosynthetic process"/>
    <property type="evidence" value="ECO:0007669"/>
    <property type="project" value="InterPro"/>
</dbReference>
<feature type="region of interest" description="N-terminal hotdog fold" evidence="4">
    <location>
        <begin position="909"/>
        <end position="1036"/>
    </location>
</feature>
<name>A0A8J7HN16_9NOST</name>
<evidence type="ECO:0000256" key="1">
    <source>
        <dbReference type="ARBA" id="ARBA00022450"/>
    </source>
</evidence>
<dbReference type="InterPro" id="IPR016035">
    <property type="entry name" value="Acyl_Trfase/lysoPLipase"/>
</dbReference>
<accession>A0A8J7HN16</accession>
<evidence type="ECO:0000259" key="5">
    <source>
        <dbReference type="PROSITE" id="PS52004"/>
    </source>
</evidence>
<dbReference type="AlphaFoldDB" id="A0A8J7HN16"/>
<dbReference type="FunFam" id="3.40.366.10:FF:000002">
    <property type="entry name" value="Probable polyketide synthase 2"/>
    <property type="match status" value="1"/>
</dbReference>
<evidence type="ECO:0000313" key="7">
    <source>
        <dbReference type="EMBL" id="MBH8561390.1"/>
    </source>
</evidence>